<accession>A0AAE3XSA1</accession>
<keyword evidence="3" id="KW-1185">Reference proteome</keyword>
<gene>
    <name evidence="2" type="ORF">HNQ88_004697</name>
</gene>
<comment type="caution">
    <text evidence="2">The sequence shown here is derived from an EMBL/GenBank/DDBJ whole genome shotgun (WGS) entry which is preliminary data.</text>
</comment>
<feature type="signal peptide" evidence="1">
    <location>
        <begin position="1"/>
        <end position="25"/>
    </location>
</feature>
<evidence type="ECO:0000313" key="2">
    <source>
        <dbReference type="EMBL" id="MDR6241610.1"/>
    </source>
</evidence>
<dbReference type="EMBL" id="JAVDQD010000009">
    <property type="protein sequence ID" value="MDR6241610.1"/>
    <property type="molecule type" value="Genomic_DNA"/>
</dbReference>
<sequence length="233" mass="25989">MKRRSALKKSIASLSGMAIAGTASANLLSNENSKTSNSMNASVPNYSNKDFYDNGVLSGPKTLEAYKEMFKRFDYPADQFLLDNLFISDFGQGDFINAGMAGVFWHNSDTFGYFAHEIYLLPGQMIIEHKHVETKFPAKMETWHVRHGSIYCFGEEGETANLPSIPESQTDFVNVNKAIKVERGQMNTLNRPEAPHFMMAGPEGAIVSEYANFHDNDGLIFTNDKAIFNDCLS</sequence>
<dbReference type="AlphaFoldDB" id="A0AAE3XSA1"/>
<proteinExistence type="predicted"/>
<keyword evidence="1" id="KW-0732">Signal</keyword>
<evidence type="ECO:0000313" key="3">
    <source>
        <dbReference type="Proteomes" id="UP001185092"/>
    </source>
</evidence>
<dbReference type="InterPro" id="IPR014710">
    <property type="entry name" value="RmlC-like_jellyroll"/>
</dbReference>
<organism evidence="2 3">
    <name type="scientific">Aureibacter tunicatorum</name>
    <dbReference type="NCBI Taxonomy" id="866807"/>
    <lineage>
        <taxon>Bacteria</taxon>
        <taxon>Pseudomonadati</taxon>
        <taxon>Bacteroidota</taxon>
        <taxon>Cytophagia</taxon>
        <taxon>Cytophagales</taxon>
        <taxon>Persicobacteraceae</taxon>
        <taxon>Aureibacter</taxon>
    </lineage>
</organism>
<dbReference type="Gene3D" id="2.60.120.10">
    <property type="entry name" value="Jelly Rolls"/>
    <property type="match status" value="1"/>
</dbReference>
<evidence type="ECO:0000256" key="1">
    <source>
        <dbReference type="SAM" id="SignalP"/>
    </source>
</evidence>
<name>A0AAE3XSA1_9BACT</name>
<reference evidence="2" key="1">
    <citation type="submission" date="2023-07" db="EMBL/GenBank/DDBJ databases">
        <title>Genomic Encyclopedia of Type Strains, Phase IV (KMG-IV): sequencing the most valuable type-strain genomes for metagenomic binning, comparative biology and taxonomic classification.</title>
        <authorList>
            <person name="Goeker M."/>
        </authorList>
    </citation>
    <scope>NUCLEOTIDE SEQUENCE</scope>
    <source>
        <strain evidence="2">DSM 26174</strain>
    </source>
</reference>
<feature type="chain" id="PRO_5042204228" evidence="1">
    <location>
        <begin position="26"/>
        <end position="233"/>
    </location>
</feature>
<protein>
    <submittedName>
        <fullName evidence="2">D-lyxose ketol-isomerase</fullName>
    </submittedName>
</protein>
<dbReference type="Proteomes" id="UP001185092">
    <property type="component" value="Unassembled WGS sequence"/>
</dbReference>
<dbReference type="RefSeq" id="WP_309942537.1">
    <property type="nucleotide sequence ID" value="NZ_AP025307.1"/>
</dbReference>